<comment type="caution">
    <text evidence="4">The sequence shown here is derived from an EMBL/GenBank/DDBJ whole genome shotgun (WGS) entry which is preliminary data.</text>
</comment>
<sequence>MQLKTIFTAAALAASAAASQAAAVNWGNHDQLESAVSLSSGGVVFDTYAFTLNASSNVASSVSSLGVAAGNYTLWTRGTDNLVGTADDVSVATWSFTGNPVVHNVALGAGSYYYAVFGYVTGAGAYSLNSSAVAAPVPEPETYALFAAGLGMVGFIASRRRRD</sequence>
<gene>
    <name evidence="4" type="ORF">ACG01O_07675</name>
</gene>
<organism evidence="4 5">
    <name type="scientific">Pelomonas baiyunensis</name>
    <dbReference type="NCBI Taxonomy" id="3299026"/>
    <lineage>
        <taxon>Bacteria</taxon>
        <taxon>Pseudomonadati</taxon>
        <taxon>Pseudomonadota</taxon>
        <taxon>Betaproteobacteria</taxon>
        <taxon>Burkholderiales</taxon>
        <taxon>Sphaerotilaceae</taxon>
        <taxon>Roseateles</taxon>
    </lineage>
</organism>
<dbReference type="Pfam" id="PF07589">
    <property type="entry name" value="PEP-CTERM"/>
    <property type="match status" value="1"/>
</dbReference>
<feature type="transmembrane region" description="Helical" evidence="1">
    <location>
        <begin position="142"/>
        <end position="158"/>
    </location>
</feature>
<accession>A0ABW7GXF0</accession>
<evidence type="ECO:0000256" key="1">
    <source>
        <dbReference type="SAM" id="Phobius"/>
    </source>
</evidence>
<keyword evidence="1" id="KW-1133">Transmembrane helix</keyword>
<dbReference type="InterPro" id="IPR013424">
    <property type="entry name" value="Ice-binding_C"/>
</dbReference>
<evidence type="ECO:0000313" key="4">
    <source>
        <dbReference type="EMBL" id="MFG6466479.1"/>
    </source>
</evidence>
<reference evidence="4 5" key="1">
    <citation type="submission" date="2024-08" db="EMBL/GenBank/DDBJ databases">
        <authorList>
            <person name="Lu H."/>
        </authorList>
    </citation>
    <scope>NUCLEOTIDE SEQUENCE [LARGE SCALE GENOMIC DNA]</scope>
    <source>
        <strain evidence="4 5">BYS87W</strain>
    </source>
</reference>
<dbReference type="Proteomes" id="UP001606303">
    <property type="component" value="Unassembled WGS sequence"/>
</dbReference>
<keyword evidence="1" id="KW-0812">Transmembrane</keyword>
<dbReference type="EMBL" id="JBIGIB010000002">
    <property type="protein sequence ID" value="MFG6466479.1"/>
    <property type="molecule type" value="Genomic_DNA"/>
</dbReference>
<dbReference type="Gene3D" id="2.60.120.380">
    <property type="match status" value="1"/>
</dbReference>
<name>A0ABW7GXF0_9BURK</name>
<proteinExistence type="predicted"/>
<evidence type="ECO:0000256" key="2">
    <source>
        <dbReference type="SAM" id="SignalP"/>
    </source>
</evidence>
<feature type="signal peptide" evidence="2">
    <location>
        <begin position="1"/>
        <end position="23"/>
    </location>
</feature>
<feature type="domain" description="Ice-binding protein C-terminal" evidence="3">
    <location>
        <begin position="136"/>
        <end position="161"/>
    </location>
</feature>
<protein>
    <submittedName>
        <fullName evidence="4">FxDxF family PEP-CTERM protein</fullName>
    </submittedName>
</protein>
<keyword evidence="2" id="KW-0732">Signal</keyword>
<evidence type="ECO:0000259" key="3">
    <source>
        <dbReference type="Pfam" id="PF07589"/>
    </source>
</evidence>
<keyword evidence="1" id="KW-0472">Membrane</keyword>
<evidence type="ECO:0000313" key="5">
    <source>
        <dbReference type="Proteomes" id="UP001606303"/>
    </source>
</evidence>
<feature type="chain" id="PRO_5046795083" evidence="2">
    <location>
        <begin position="24"/>
        <end position="163"/>
    </location>
</feature>
<dbReference type="NCBIfam" id="TIGR02595">
    <property type="entry name" value="PEP_CTERM"/>
    <property type="match status" value="1"/>
</dbReference>
<dbReference type="NCBIfam" id="NF038126">
    <property type="entry name" value="PEP_CTERM_FxDxF"/>
    <property type="match status" value="1"/>
</dbReference>
<dbReference type="SUPFAM" id="SSF89260">
    <property type="entry name" value="Collagen-binding domain"/>
    <property type="match status" value="1"/>
</dbReference>
<keyword evidence="5" id="KW-1185">Reference proteome</keyword>
<dbReference type="RefSeq" id="WP_394383193.1">
    <property type="nucleotide sequence ID" value="NZ_JBIGIB010000002.1"/>
</dbReference>